<dbReference type="Pfam" id="PF01850">
    <property type="entry name" value="PIN"/>
    <property type="match status" value="1"/>
</dbReference>
<sequence>MTRHLLDVNAIIALIDPLHVHHERAHAWFAARPESQDDSTWHTCPLVQNGVVRVVSHPKYPNTQPVPVVLASLASLTARDDHVFLADSVSLLDSSIHTERLLASSQVTDTYLLHLAASHDALLATFDTRLVTAAVPGGKAVLFPIP</sequence>
<evidence type="ECO:0000256" key="3">
    <source>
        <dbReference type="ARBA" id="ARBA00022723"/>
    </source>
</evidence>
<keyword evidence="3 6" id="KW-0479">Metal-binding</keyword>
<organism evidence="8 9">
    <name type="scientific">Microbacterium schleiferi</name>
    <dbReference type="NCBI Taxonomy" id="69362"/>
    <lineage>
        <taxon>Bacteria</taxon>
        <taxon>Bacillati</taxon>
        <taxon>Actinomycetota</taxon>
        <taxon>Actinomycetes</taxon>
        <taxon>Micrococcales</taxon>
        <taxon>Microbacteriaceae</taxon>
        <taxon>Microbacterium</taxon>
    </lineage>
</organism>
<comment type="cofactor">
    <cofactor evidence="6">
        <name>Mg(2+)</name>
        <dbReference type="ChEBI" id="CHEBI:18420"/>
    </cofactor>
</comment>
<evidence type="ECO:0000256" key="2">
    <source>
        <dbReference type="ARBA" id="ARBA00022722"/>
    </source>
</evidence>
<dbReference type="InterPro" id="IPR002716">
    <property type="entry name" value="PIN_dom"/>
</dbReference>
<dbReference type="HAMAP" id="MF_00265">
    <property type="entry name" value="VapC_Nob1"/>
    <property type="match status" value="1"/>
</dbReference>
<dbReference type="InterPro" id="IPR029060">
    <property type="entry name" value="PIN-like_dom_sf"/>
</dbReference>
<dbReference type="NCBIfam" id="TIGR00028">
    <property type="entry name" value="Mtu_PIN_fam"/>
    <property type="match status" value="1"/>
</dbReference>
<keyword evidence="5 6" id="KW-0460">Magnesium</keyword>
<keyword evidence="4 6" id="KW-0378">Hydrolase</keyword>
<name>A0ABU7VAT2_9MICO</name>
<feature type="binding site" evidence="6">
    <location>
        <position position="7"/>
    </location>
    <ligand>
        <name>Mg(2+)</name>
        <dbReference type="ChEBI" id="CHEBI:18420"/>
    </ligand>
</feature>
<dbReference type="Proteomes" id="UP001351900">
    <property type="component" value="Unassembled WGS sequence"/>
</dbReference>
<dbReference type="EMBL" id="JAZHOV010000010">
    <property type="protein sequence ID" value="MEF2256348.1"/>
    <property type="molecule type" value="Genomic_DNA"/>
</dbReference>
<keyword evidence="1 6" id="KW-1277">Toxin-antitoxin system</keyword>
<comment type="caution">
    <text evidence="8">The sequence shown here is derived from an EMBL/GenBank/DDBJ whole genome shotgun (WGS) entry which is preliminary data.</text>
</comment>
<evidence type="ECO:0000256" key="4">
    <source>
        <dbReference type="ARBA" id="ARBA00022801"/>
    </source>
</evidence>
<proteinExistence type="inferred from homology"/>
<accession>A0ABU7VAT2</accession>
<evidence type="ECO:0000256" key="1">
    <source>
        <dbReference type="ARBA" id="ARBA00022649"/>
    </source>
</evidence>
<dbReference type="EC" id="3.1.-.-" evidence="6"/>
<evidence type="ECO:0000256" key="6">
    <source>
        <dbReference type="HAMAP-Rule" id="MF_00265"/>
    </source>
</evidence>
<evidence type="ECO:0000256" key="5">
    <source>
        <dbReference type="ARBA" id="ARBA00022842"/>
    </source>
</evidence>
<feature type="binding site" evidence="6">
    <location>
        <position position="109"/>
    </location>
    <ligand>
        <name>Mg(2+)</name>
        <dbReference type="ChEBI" id="CHEBI:18420"/>
    </ligand>
</feature>
<comment type="similarity">
    <text evidence="6">Belongs to the PINc/VapC protein family.</text>
</comment>
<evidence type="ECO:0000313" key="8">
    <source>
        <dbReference type="EMBL" id="MEF2256348.1"/>
    </source>
</evidence>
<feature type="domain" description="PIN" evidence="7">
    <location>
        <begin position="5"/>
        <end position="132"/>
    </location>
</feature>
<reference evidence="8 9" key="1">
    <citation type="submission" date="2024-01" db="EMBL/GenBank/DDBJ databases">
        <title>the genome sequence of strain Microbacterium schleiferi NBRC 15075.</title>
        <authorList>
            <person name="Ding Y."/>
            <person name="Zhang G."/>
        </authorList>
    </citation>
    <scope>NUCLEOTIDE SEQUENCE [LARGE SCALE GENOMIC DNA]</scope>
    <source>
        <strain evidence="8 9">NBRC 15075</strain>
    </source>
</reference>
<dbReference type="InterPro" id="IPR022907">
    <property type="entry name" value="VapC_family"/>
</dbReference>
<dbReference type="RefSeq" id="WP_331792405.1">
    <property type="nucleotide sequence ID" value="NZ_BAAAUO010000006.1"/>
</dbReference>
<keyword evidence="2 6" id="KW-0540">Nuclease</keyword>
<gene>
    <name evidence="6" type="primary">vapC</name>
    <name evidence="8" type="ORF">V2V91_14585</name>
</gene>
<keyword evidence="6" id="KW-0800">Toxin</keyword>
<evidence type="ECO:0000259" key="7">
    <source>
        <dbReference type="Pfam" id="PF01850"/>
    </source>
</evidence>
<evidence type="ECO:0000313" key="9">
    <source>
        <dbReference type="Proteomes" id="UP001351900"/>
    </source>
</evidence>
<comment type="function">
    <text evidence="6">Toxic component of a toxin-antitoxin (TA) system. An RNase.</text>
</comment>
<dbReference type="SUPFAM" id="SSF88723">
    <property type="entry name" value="PIN domain-like"/>
    <property type="match status" value="1"/>
</dbReference>
<dbReference type="InterPro" id="IPR006226">
    <property type="entry name" value="Mtu_PIN"/>
</dbReference>
<protein>
    <recommendedName>
        <fullName evidence="6">Ribonuclease VapC</fullName>
        <shortName evidence="6">RNase VapC</shortName>
        <ecNumber evidence="6">3.1.-.-</ecNumber>
    </recommendedName>
    <alternativeName>
        <fullName evidence="6">Toxin VapC</fullName>
    </alternativeName>
</protein>
<keyword evidence="9" id="KW-1185">Reference proteome</keyword>